<evidence type="ECO:0000259" key="3">
    <source>
        <dbReference type="Pfam" id="PF25542"/>
    </source>
</evidence>
<evidence type="ECO:0000259" key="2">
    <source>
        <dbReference type="Pfam" id="PF25540"/>
    </source>
</evidence>
<dbReference type="Proteomes" id="UP000663297">
    <property type="component" value="Chromosome 2"/>
</dbReference>
<dbReference type="Pfam" id="PF25542">
    <property type="entry name" value="zf-CCCH_12"/>
    <property type="match status" value="1"/>
</dbReference>
<sequence>METTSFNDFIQRYNNLQAYEASKDKLLQDVLVYCKAIESDTDKENKKLKARLNEVELDLKAATKTRRDLQKTLEEAELQVKWVMRQNDEIKLQNTNSYVLILIDGDGLLFDDSFTKQGLEGGKLAARALRTAVAQLCSHERTGSLEIICRVVANVGGLSKALASEGCIENPNLFRDFTQGFTQARASFDFLDVGFGKERADAKIRETARWHLGNQNCKHILLGIGHDAGYAPFLEEVVHDDDTRHCVSLIKGPPLVRELDRLQLNVIEFDDIFRPTKLISDKTSALAMGNDRILPIKTHTTATTSMPPTQAAVLTPATSTASLSPPNNSWAKITKSATPPPQLTMPLPPKQNKSKAAASKVQAQPAWSPGPRGIDPTVTVGASAMENIKRRAGNEKLCNNHYLRGPCGRMDICPFVHNYKATQDDLLALAMLSRQNPCTAGQDCDVDDCIYGHHCPNVLNGMCTRQYCRFPRDAHPPNTKFINKNIDVN</sequence>
<evidence type="ECO:0000259" key="4">
    <source>
        <dbReference type="Pfam" id="PF25543"/>
    </source>
</evidence>
<name>A0A7S8D355_FUSCU</name>
<dbReference type="InterPro" id="IPR057654">
    <property type="entry name" value="Znf-CCCH_tandem"/>
</dbReference>
<dbReference type="EMBL" id="CP064748">
    <property type="protein sequence ID" value="QPC61139.1"/>
    <property type="molecule type" value="Genomic_DNA"/>
</dbReference>
<dbReference type="PANTHER" id="PTHR37543:SF1">
    <property type="entry name" value="CCCH ZINC FINGER DNA BINDING PROTEIN (AFU_ORTHOLOGUE AFUA_5G12760)"/>
    <property type="match status" value="1"/>
</dbReference>
<feature type="domain" description="C3H1-type" evidence="3">
    <location>
        <begin position="390"/>
        <end position="420"/>
    </location>
</feature>
<dbReference type="InterPro" id="IPR057683">
    <property type="entry name" value="DUF7923"/>
</dbReference>
<proteinExistence type="predicted"/>
<organism evidence="5 6">
    <name type="scientific">Fusarium culmorum</name>
    <dbReference type="NCBI Taxonomy" id="5516"/>
    <lineage>
        <taxon>Eukaryota</taxon>
        <taxon>Fungi</taxon>
        <taxon>Dikarya</taxon>
        <taxon>Ascomycota</taxon>
        <taxon>Pezizomycotina</taxon>
        <taxon>Sordariomycetes</taxon>
        <taxon>Hypocreomycetidae</taxon>
        <taxon>Hypocreales</taxon>
        <taxon>Nectriaceae</taxon>
        <taxon>Fusarium</taxon>
    </lineage>
</organism>
<keyword evidence="1" id="KW-0175">Coiled coil</keyword>
<feature type="domain" description="Tandem CCCH zinc finger" evidence="4">
    <location>
        <begin position="428"/>
        <end position="480"/>
    </location>
</feature>
<dbReference type="Pfam" id="PF25540">
    <property type="entry name" value="DUF7923"/>
    <property type="match status" value="1"/>
</dbReference>
<evidence type="ECO:0000313" key="6">
    <source>
        <dbReference type="Proteomes" id="UP000663297"/>
    </source>
</evidence>
<feature type="domain" description="DUF7923" evidence="2">
    <location>
        <begin position="93"/>
        <end position="273"/>
    </location>
</feature>
<evidence type="ECO:0000313" key="5">
    <source>
        <dbReference type="EMBL" id="QPC61139.1"/>
    </source>
</evidence>
<accession>A0A7S8D355</accession>
<dbReference type="AlphaFoldDB" id="A0A7S8D355"/>
<evidence type="ECO:0008006" key="7">
    <source>
        <dbReference type="Google" id="ProtNLM"/>
    </source>
</evidence>
<dbReference type="Pfam" id="PF25543">
    <property type="entry name" value="zf-CCCH_tandem"/>
    <property type="match status" value="1"/>
</dbReference>
<gene>
    <name evidence="5" type="ORF">HYE67_003370</name>
</gene>
<protein>
    <recommendedName>
        <fullName evidence="7">C3H1-type domain-containing protein</fullName>
    </recommendedName>
</protein>
<feature type="coiled-coil region" evidence="1">
    <location>
        <begin position="38"/>
        <end position="93"/>
    </location>
</feature>
<evidence type="ECO:0000256" key="1">
    <source>
        <dbReference type="SAM" id="Coils"/>
    </source>
</evidence>
<dbReference type="PANTHER" id="PTHR37543">
    <property type="entry name" value="CCCH ZINC FINGER DNA BINDING PROTEIN (AFU_ORTHOLOGUE AFUA_5G12760)"/>
    <property type="match status" value="1"/>
</dbReference>
<dbReference type="InterPro" id="IPR000571">
    <property type="entry name" value="Znf_CCCH"/>
</dbReference>
<reference evidence="5" key="1">
    <citation type="submission" date="2020-11" db="EMBL/GenBank/DDBJ databases">
        <title>The chromosome-scale genome resource for two endophytic Fusarium species: F. culmorum and F. pseudograminearum.</title>
        <authorList>
            <person name="Yuan Z."/>
        </authorList>
    </citation>
    <scope>NUCLEOTIDE SEQUENCE</scope>
    <source>
        <strain evidence="5">Class2-1B</strain>
    </source>
</reference>